<evidence type="ECO:0000313" key="4">
    <source>
        <dbReference type="Proteomes" id="UP001461498"/>
    </source>
</evidence>
<name>A0AAW1CWV9_9HEMI</name>
<feature type="compositionally biased region" description="Basic and acidic residues" evidence="1">
    <location>
        <begin position="339"/>
        <end position="352"/>
    </location>
</feature>
<sequence>MIRGTMAGRIGGEKIPSSSTLSTLCWYNFTDFYSLLPFYLNPSLHPVIDWKIPYPLDTTSLLLIMSEDKINQILSSVTTLVQDMNYIKVGQNELMEKIDDCQSKITSFNKLALQVNTLQKESELQKSRLNSIDKNVSNIIQNHLRNSINVVGISHTNNENIENICSAIFASLDCNLSVKDLNNYYRIIGKNQLKTKIIRMEFLRTIDKNKLLRKVKENKSRLNLFSLKLSTNQADQSTKIFINEAMSMENQLIFKATKDMQKRGHLKYVWFKNGKVLAAGPNIPTTIIPSKESLSQIITYSTDSSEFESDSDSKSQDEETRRDSKRKIAERSSASNSTPEKRDTKKSKETVS</sequence>
<proteinExistence type="predicted"/>
<feature type="domain" description="FP protein C-terminal" evidence="2">
    <location>
        <begin position="249"/>
        <end position="278"/>
    </location>
</feature>
<dbReference type="Pfam" id="PF25298">
    <property type="entry name" value="Baculo_FP_2nd"/>
    <property type="match status" value="1"/>
</dbReference>
<dbReference type="InterPro" id="IPR057251">
    <property type="entry name" value="FP_C"/>
</dbReference>
<protein>
    <recommendedName>
        <fullName evidence="2">FP protein C-terminal domain-containing protein</fullName>
    </recommendedName>
</protein>
<evidence type="ECO:0000313" key="3">
    <source>
        <dbReference type="EMBL" id="KAK9502822.1"/>
    </source>
</evidence>
<comment type="caution">
    <text evidence="3">The sequence shown here is derived from an EMBL/GenBank/DDBJ whole genome shotgun (WGS) entry which is preliminary data.</text>
</comment>
<reference evidence="3 4" key="1">
    <citation type="submission" date="2022-12" db="EMBL/GenBank/DDBJ databases">
        <title>Chromosome-level genome assembly of true bugs.</title>
        <authorList>
            <person name="Ma L."/>
            <person name="Li H."/>
        </authorList>
    </citation>
    <scope>NUCLEOTIDE SEQUENCE [LARGE SCALE GENOMIC DNA]</scope>
    <source>
        <strain evidence="3">Lab_2022b</strain>
    </source>
</reference>
<dbReference type="AlphaFoldDB" id="A0AAW1CWV9"/>
<evidence type="ECO:0000256" key="1">
    <source>
        <dbReference type="SAM" id="MobiDB-lite"/>
    </source>
</evidence>
<keyword evidence="4" id="KW-1185">Reference proteome</keyword>
<dbReference type="Proteomes" id="UP001461498">
    <property type="component" value="Unassembled WGS sequence"/>
</dbReference>
<dbReference type="EMBL" id="JAPXFL010000008">
    <property type="protein sequence ID" value="KAK9502822.1"/>
    <property type="molecule type" value="Genomic_DNA"/>
</dbReference>
<feature type="compositionally biased region" description="Basic and acidic residues" evidence="1">
    <location>
        <begin position="311"/>
        <end position="330"/>
    </location>
</feature>
<accession>A0AAW1CWV9</accession>
<evidence type="ECO:0000259" key="2">
    <source>
        <dbReference type="Pfam" id="PF25298"/>
    </source>
</evidence>
<gene>
    <name evidence="3" type="ORF">O3M35_011523</name>
</gene>
<organism evidence="3 4">
    <name type="scientific">Rhynocoris fuscipes</name>
    <dbReference type="NCBI Taxonomy" id="488301"/>
    <lineage>
        <taxon>Eukaryota</taxon>
        <taxon>Metazoa</taxon>
        <taxon>Ecdysozoa</taxon>
        <taxon>Arthropoda</taxon>
        <taxon>Hexapoda</taxon>
        <taxon>Insecta</taxon>
        <taxon>Pterygota</taxon>
        <taxon>Neoptera</taxon>
        <taxon>Paraneoptera</taxon>
        <taxon>Hemiptera</taxon>
        <taxon>Heteroptera</taxon>
        <taxon>Panheteroptera</taxon>
        <taxon>Cimicomorpha</taxon>
        <taxon>Reduviidae</taxon>
        <taxon>Harpactorinae</taxon>
        <taxon>Harpactorini</taxon>
        <taxon>Rhynocoris</taxon>
    </lineage>
</organism>
<feature type="region of interest" description="Disordered" evidence="1">
    <location>
        <begin position="302"/>
        <end position="352"/>
    </location>
</feature>